<organism evidence="2 3">
    <name type="scientific">Hericium alpestre</name>
    <dbReference type="NCBI Taxonomy" id="135208"/>
    <lineage>
        <taxon>Eukaryota</taxon>
        <taxon>Fungi</taxon>
        <taxon>Dikarya</taxon>
        <taxon>Basidiomycota</taxon>
        <taxon>Agaricomycotina</taxon>
        <taxon>Agaricomycetes</taxon>
        <taxon>Russulales</taxon>
        <taxon>Hericiaceae</taxon>
        <taxon>Hericium</taxon>
    </lineage>
</organism>
<evidence type="ECO:0000313" key="2">
    <source>
        <dbReference type="EMBL" id="TFY75825.1"/>
    </source>
</evidence>
<dbReference type="AlphaFoldDB" id="A0A4Y9ZMG9"/>
<name>A0A4Y9ZMG9_9AGAM</name>
<feature type="region of interest" description="Disordered" evidence="1">
    <location>
        <begin position="39"/>
        <end position="101"/>
    </location>
</feature>
<reference evidence="2 3" key="1">
    <citation type="submission" date="2019-02" db="EMBL/GenBank/DDBJ databases">
        <title>Genome sequencing of the rare red list fungi Hericium alpestre (H. flagellum).</title>
        <authorList>
            <person name="Buettner E."/>
            <person name="Kellner H."/>
        </authorList>
    </citation>
    <scope>NUCLEOTIDE SEQUENCE [LARGE SCALE GENOMIC DNA]</scope>
    <source>
        <strain evidence="2 3">DSM 108284</strain>
    </source>
</reference>
<gene>
    <name evidence="2" type="ORF">EWM64_g8187</name>
</gene>
<protein>
    <submittedName>
        <fullName evidence="2">Uncharacterized protein</fullName>
    </submittedName>
</protein>
<dbReference type="EMBL" id="SFCI01001415">
    <property type="protein sequence ID" value="TFY75825.1"/>
    <property type="molecule type" value="Genomic_DNA"/>
</dbReference>
<keyword evidence="3" id="KW-1185">Reference proteome</keyword>
<evidence type="ECO:0000313" key="3">
    <source>
        <dbReference type="Proteomes" id="UP000298061"/>
    </source>
</evidence>
<sequence length="285" mass="30915">MLPTSAPSALRTPGTLPSEMAYISKDLLFRAVHALQDSQDSQVSQAGNVQPRPSESSSNGNGPGTISTASSTPMSRLGRRQQRTTQVTSDDGSKRAESDKQHSDLYWSFIQMERDARTDNTNGRALYEAALEALEGPPIDLDLDTQTIVASTGSNTSAPYGLSRASSTRSSRSSVLRDPALAFKEKNNKNSPWNKARAAMPWVLRQGLVKRCAITLADAYTEFQAGEKKMALLKPDGSQLGMQGEMGAIQCFSNAFLKDSHVICLTTPECENFYLQSLIVSLTSN</sequence>
<comment type="caution">
    <text evidence="2">The sequence shown here is derived from an EMBL/GenBank/DDBJ whole genome shotgun (WGS) entry which is preliminary data.</text>
</comment>
<proteinExistence type="predicted"/>
<dbReference type="Proteomes" id="UP000298061">
    <property type="component" value="Unassembled WGS sequence"/>
</dbReference>
<accession>A0A4Y9ZMG9</accession>
<evidence type="ECO:0000256" key="1">
    <source>
        <dbReference type="SAM" id="MobiDB-lite"/>
    </source>
</evidence>
<feature type="region of interest" description="Disordered" evidence="1">
    <location>
        <begin position="152"/>
        <end position="173"/>
    </location>
</feature>
<feature type="compositionally biased region" description="Polar residues" evidence="1">
    <location>
        <begin position="39"/>
        <end position="48"/>
    </location>
</feature>
<feature type="compositionally biased region" description="Low complexity" evidence="1">
    <location>
        <begin position="163"/>
        <end position="173"/>
    </location>
</feature>
<feature type="compositionally biased region" description="Polar residues" evidence="1">
    <location>
        <begin position="65"/>
        <end position="74"/>
    </location>
</feature>
<feature type="compositionally biased region" description="Basic and acidic residues" evidence="1">
    <location>
        <begin position="91"/>
        <end position="101"/>
    </location>
</feature>